<keyword evidence="7" id="KW-0443">Lipid metabolism</keyword>
<keyword evidence="9" id="KW-0594">Phospholipid biosynthesis</keyword>
<comment type="similarity">
    <text evidence="2 11">Belongs to the CDP-alcohol phosphatidyltransferase class-I family.</text>
</comment>
<dbReference type="PANTHER" id="PTHR14269:SF11">
    <property type="entry name" value="CDP-DIACYLGLYCEROL--GLYCEROL-3-PHOSPHATE 3-PHOSPHATIDYLTRANSFERASE"/>
    <property type="match status" value="1"/>
</dbReference>
<evidence type="ECO:0000256" key="12">
    <source>
        <dbReference type="SAM" id="MobiDB-lite"/>
    </source>
</evidence>
<evidence type="ECO:0000256" key="9">
    <source>
        <dbReference type="ARBA" id="ARBA00023209"/>
    </source>
</evidence>
<keyword evidence="6 13" id="KW-1133">Transmembrane helix</keyword>
<evidence type="ECO:0000313" key="14">
    <source>
        <dbReference type="EMBL" id="MST60173.1"/>
    </source>
</evidence>
<feature type="transmembrane region" description="Helical" evidence="13">
    <location>
        <begin position="70"/>
        <end position="93"/>
    </location>
</feature>
<keyword evidence="3" id="KW-0444">Lipid biosynthesis</keyword>
<keyword evidence="10" id="KW-1208">Phospholipid metabolism</keyword>
<dbReference type="AlphaFoldDB" id="A0A6N7X9B3"/>
<feature type="compositionally biased region" description="Basic and acidic residues" evidence="12">
    <location>
        <begin position="297"/>
        <end position="311"/>
    </location>
</feature>
<evidence type="ECO:0000256" key="8">
    <source>
        <dbReference type="ARBA" id="ARBA00023136"/>
    </source>
</evidence>
<evidence type="ECO:0000256" key="1">
    <source>
        <dbReference type="ARBA" id="ARBA00004141"/>
    </source>
</evidence>
<evidence type="ECO:0000256" key="11">
    <source>
        <dbReference type="RuleBase" id="RU003750"/>
    </source>
</evidence>
<evidence type="ECO:0000256" key="4">
    <source>
        <dbReference type="ARBA" id="ARBA00022679"/>
    </source>
</evidence>
<evidence type="ECO:0000256" key="3">
    <source>
        <dbReference type="ARBA" id="ARBA00022516"/>
    </source>
</evidence>
<feature type="transmembrane region" description="Helical" evidence="13">
    <location>
        <begin position="188"/>
        <end position="208"/>
    </location>
</feature>
<dbReference type="GO" id="GO:0016780">
    <property type="term" value="F:phosphotransferase activity, for other substituted phosphate groups"/>
    <property type="evidence" value="ECO:0007669"/>
    <property type="project" value="InterPro"/>
</dbReference>
<dbReference type="Pfam" id="PF01066">
    <property type="entry name" value="CDP-OH_P_transf"/>
    <property type="match status" value="1"/>
</dbReference>
<evidence type="ECO:0000256" key="7">
    <source>
        <dbReference type="ARBA" id="ARBA00023098"/>
    </source>
</evidence>
<dbReference type="InterPro" id="IPR048254">
    <property type="entry name" value="CDP_ALCOHOL_P_TRANSF_CS"/>
</dbReference>
<protein>
    <submittedName>
        <fullName evidence="14">CDP-alcohol phosphatidyltransferase family protein</fullName>
    </submittedName>
</protein>
<keyword evidence="8 13" id="KW-0472">Membrane</keyword>
<proteinExistence type="inferred from homology"/>
<keyword evidence="5 13" id="KW-0812">Transmembrane</keyword>
<evidence type="ECO:0000256" key="10">
    <source>
        <dbReference type="ARBA" id="ARBA00023264"/>
    </source>
</evidence>
<dbReference type="PANTHER" id="PTHR14269">
    <property type="entry name" value="CDP-DIACYLGLYCEROL--GLYCEROL-3-PHOSPHATE 3-PHOSPHATIDYLTRANSFERASE-RELATED"/>
    <property type="match status" value="1"/>
</dbReference>
<dbReference type="Proteomes" id="UP000434342">
    <property type="component" value="Unassembled WGS sequence"/>
</dbReference>
<dbReference type="GO" id="GO:0046474">
    <property type="term" value="P:glycerophospholipid biosynthetic process"/>
    <property type="evidence" value="ECO:0007669"/>
    <property type="project" value="TreeGrafter"/>
</dbReference>
<evidence type="ECO:0000256" key="5">
    <source>
        <dbReference type="ARBA" id="ARBA00022692"/>
    </source>
</evidence>
<dbReference type="EMBL" id="VUND01000001">
    <property type="protein sequence ID" value="MST60173.1"/>
    <property type="molecule type" value="Genomic_DNA"/>
</dbReference>
<evidence type="ECO:0000256" key="13">
    <source>
        <dbReference type="SAM" id="Phobius"/>
    </source>
</evidence>
<feature type="region of interest" description="Disordered" evidence="12">
    <location>
        <begin position="268"/>
        <end position="323"/>
    </location>
</feature>
<dbReference type="InterPro" id="IPR043130">
    <property type="entry name" value="CDP-OH_PTrfase_TM_dom"/>
</dbReference>
<dbReference type="GO" id="GO:0016020">
    <property type="term" value="C:membrane"/>
    <property type="evidence" value="ECO:0007669"/>
    <property type="project" value="UniProtKB-SubCell"/>
</dbReference>
<dbReference type="Gene3D" id="1.20.120.1760">
    <property type="match status" value="1"/>
</dbReference>
<reference evidence="14 15" key="1">
    <citation type="submission" date="2019-08" db="EMBL/GenBank/DDBJ databases">
        <title>In-depth cultivation of the pig gut microbiome towards novel bacterial diversity and tailored functional studies.</title>
        <authorList>
            <person name="Wylensek D."/>
            <person name="Hitch T.C.A."/>
            <person name="Clavel T."/>
        </authorList>
    </citation>
    <scope>NUCLEOTIDE SEQUENCE [LARGE SCALE GENOMIC DNA]</scope>
    <source>
        <strain evidence="14 15">WB01_CNA04</strain>
    </source>
</reference>
<comment type="subcellular location">
    <subcellularLocation>
        <location evidence="1">Membrane</location>
        <topology evidence="1">Multi-pass membrane protein</topology>
    </subcellularLocation>
</comment>
<keyword evidence="4 11" id="KW-0808">Transferase</keyword>
<organism evidence="14 15">
    <name type="scientific">Parafannyhessea umbonata</name>
    <dbReference type="NCBI Taxonomy" id="604330"/>
    <lineage>
        <taxon>Bacteria</taxon>
        <taxon>Bacillati</taxon>
        <taxon>Actinomycetota</taxon>
        <taxon>Coriobacteriia</taxon>
        <taxon>Coriobacteriales</taxon>
        <taxon>Atopobiaceae</taxon>
        <taxon>Parafannyhessea</taxon>
    </lineage>
</organism>
<dbReference type="InterPro" id="IPR000462">
    <property type="entry name" value="CDP-OH_P_trans"/>
</dbReference>
<feature type="compositionally biased region" description="Low complexity" evidence="12">
    <location>
        <begin position="280"/>
        <end position="296"/>
    </location>
</feature>
<dbReference type="InterPro" id="IPR050324">
    <property type="entry name" value="CDP-alcohol_PTase-I"/>
</dbReference>
<sequence>MRNLGRVWEKRGQSGTIATLQAKTRRDPLGTKRENFKISVKNQVGRDAAIAQAQGTNAPEGTSDNPSHRIFTIANVITMCRFVLTGVFLYMFVNDLNRYLALTFYVIAAVTDFLDGQVARRTQTVSWLGKIMDPVMDRVLLFTGVLGLMLRGELPVWMAVFVIGRDAYLFAGSMILQKYQRRPVDVIYVGKFATAFLMTGFSFLLLGLPKVGGLGLVDVGWLPGLGHARAALGIFFVYAGLLCSLVTALVYTKRGFAIKRRALELGHRTDETPEGEPTPASAVAAEAAATGAAAKEAAVREAAAERSAERSAKKKGSRATEAN</sequence>
<dbReference type="PROSITE" id="PS00379">
    <property type="entry name" value="CDP_ALCOHOL_P_TRANSF"/>
    <property type="match status" value="1"/>
</dbReference>
<evidence type="ECO:0000256" key="2">
    <source>
        <dbReference type="ARBA" id="ARBA00010441"/>
    </source>
</evidence>
<evidence type="ECO:0000313" key="15">
    <source>
        <dbReference type="Proteomes" id="UP000434342"/>
    </source>
</evidence>
<comment type="caution">
    <text evidence="14">The sequence shown here is derived from an EMBL/GenBank/DDBJ whole genome shotgun (WGS) entry which is preliminary data.</text>
</comment>
<feature type="transmembrane region" description="Helical" evidence="13">
    <location>
        <begin position="228"/>
        <end position="251"/>
    </location>
</feature>
<gene>
    <name evidence="14" type="ORF">FYJ69_04505</name>
</gene>
<accession>A0A6N7X9B3</accession>
<evidence type="ECO:0000256" key="6">
    <source>
        <dbReference type="ARBA" id="ARBA00022989"/>
    </source>
</evidence>
<name>A0A6N7X9B3_9ACTN</name>